<keyword evidence="1" id="KW-0812">Transmembrane</keyword>
<reference evidence="2" key="1">
    <citation type="submission" date="2018-05" db="EMBL/GenBank/DDBJ databases">
        <authorList>
            <person name="Lanie J.A."/>
            <person name="Ng W.-L."/>
            <person name="Kazmierczak K.M."/>
            <person name="Andrzejewski T.M."/>
            <person name="Davidsen T.M."/>
            <person name="Wayne K.J."/>
            <person name="Tettelin H."/>
            <person name="Glass J.I."/>
            <person name="Rusch D."/>
            <person name="Podicherti R."/>
            <person name="Tsui H.-C.T."/>
            <person name="Winkler M.E."/>
        </authorList>
    </citation>
    <scope>NUCLEOTIDE SEQUENCE</scope>
</reference>
<protein>
    <submittedName>
        <fullName evidence="2">Uncharacterized protein</fullName>
    </submittedName>
</protein>
<feature type="transmembrane region" description="Helical" evidence="1">
    <location>
        <begin position="32"/>
        <end position="54"/>
    </location>
</feature>
<keyword evidence="1" id="KW-1133">Transmembrane helix</keyword>
<evidence type="ECO:0000256" key="1">
    <source>
        <dbReference type="SAM" id="Phobius"/>
    </source>
</evidence>
<dbReference type="EMBL" id="UINC01174135">
    <property type="protein sequence ID" value="SVD80110.1"/>
    <property type="molecule type" value="Genomic_DNA"/>
</dbReference>
<dbReference type="AlphaFoldDB" id="A0A382YAI2"/>
<feature type="transmembrane region" description="Helical" evidence="1">
    <location>
        <begin position="7"/>
        <end position="26"/>
    </location>
</feature>
<accession>A0A382YAI2</accession>
<name>A0A382YAI2_9ZZZZ</name>
<proteinExistence type="predicted"/>
<gene>
    <name evidence="2" type="ORF">METZ01_LOCUS432964</name>
</gene>
<evidence type="ECO:0000313" key="2">
    <source>
        <dbReference type="EMBL" id="SVD80110.1"/>
    </source>
</evidence>
<sequence>MGLESVPWWFWVYMYPSMLIGKYFGINLNPMVLWGCFLVLVFLIVCSGIWFFFIRKPHKE</sequence>
<keyword evidence="1" id="KW-0472">Membrane</keyword>
<organism evidence="2">
    <name type="scientific">marine metagenome</name>
    <dbReference type="NCBI Taxonomy" id="408172"/>
    <lineage>
        <taxon>unclassified sequences</taxon>
        <taxon>metagenomes</taxon>
        <taxon>ecological metagenomes</taxon>
    </lineage>
</organism>